<gene>
    <name evidence="2" type="ORF">SAMN05216377_111144</name>
</gene>
<dbReference type="PANTHER" id="PTHR30157:SF0">
    <property type="entry name" value="NADPH-DEPENDENT FERRIC-CHELATE REDUCTASE"/>
    <property type="match status" value="1"/>
</dbReference>
<dbReference type="GO" id="GO:0016491">
    <property type="term" value="F:oxidoreductase activity"/>
    <property type="evidence" value="ECO:0007669"/>
    <property type="project" value="InterPro"/>
</dbReference>
<dbReference type="RefSeq" id="WP_093086095.1">
    <property type="nucleotide sequence ID" value="NZ_FNBE01000011.1"/>
</dbReference>
<protein>
    <submittedName>
        <fullName evidence="2">NADPH-dependent ferric siderophore reductase, contains FAD-binding and SIP domains</fullName>
    </submittedName>
</protein>
<dbReference type="SUPFAM" id="SSF63380">
    <property type="entry name" value="Riboflavin synthase domain-like"/>
    <property type="match status" value="1"/>
</dbReference>
<name>A0A1G7TUP5_PSEOR</name>
<dbReference type="Pfam" id="PF08021">
    <property type="entry name" value="FAD_binding_9"/>
    <property type="match status" value="1"/>
</dbReference>
<dbReference type="OrthoDB" id="9814826at2"/>
<dbReference type="AlphaFoldDB" id="A0A1G7TUP5"/>
<evidence type="ECO:0000313" key="2">
    <source>
        <dbReference type="EMBL" id="SDG39076.1"/>
    </source>
</evidence>
<dbReference type="CDD" id="cd06193">
    <property type="entry name" value="siderophore_interacting"/>
    <property type="match status" value="1"/>
</dbReference>
<dbReference type="Gene3D" id="2.40.30.10">
    <property type="entry name" value="Translation factors"/>
    <property type="match status" value="1"/>
</dbReference>
<dbReference type="InterPro" id="IPR039261">
    <property type="entry name" value="FNR_nucleotide-bd"/>
</dbReference>
<dbReference type="EMBL" id="FNBE01000011">
    <property type="protein sequence ID" value="SDG39076.1"/>
    <property type="molecule type" value="Genomic_DNA"/>
</dbReference>
<dbReference type="PROSITE" id="PS51384">
    <property type="entry name" value="FAD_FR"/>
    <property type="match status" value="1"/>
</dbReference>
<dbReference type="Gene3D" id="3.40.50.80">
    <property type="entry name" value="Nucleotide-binding domain of ferredoxin-NADP reductase (FNR) module"/>
    <property type="match status" value="1"/>
</dbReference>
<dbReference type="InterPro" id="IPR017927">
    <property type="entry name" value="FAD-bd_FR_type"/>
</dbReference>
<dbReference type="InterPro" id="IPR039374">
    <property type="entry name" value="SIP_fam"/>
</dbReference>
<evidence type="ECO:0000259" key="1">
    <source>
        <dbReference type="PROSITE" id="PS51384"/>
    </source>
</evidence>
<organism evidence="2 3">
    <name type="scientific">Pseudonocardia oroxyli</name>
    <dbReference type="NCBI Taxonomy" id="366584"/>
    <lineage>
        <taxon>Bacteria</taxon>
        <taxon>Bacillati</taxon>
        <taxon>Actinomycetota</taxon>
        <taxon>Actinomycetes</taxon>
        <taxon>Pseudonocardiales</taxon>
        <taxon>Pseudonocardiaceae</taxon>
        <taxon>Pseudonocardia</taxon>
    </lineage>
</organism>
<dbReference type="InterPro" id="IPR017938">
    <property type="entry name" value="Riboflavin_synthase-like_b-brl"/>
</dbReference>
<dbReference type="InterPro" id="IPR007037">
    <property type="entry name" value="SIP_rossman_dom"/>
</dbReference>
<feature type="domain" description="FAD-binding FR-type" evidence="1">
    <location>
        <begin position="5"/>
        <end position="115"/>
    </location>
</feature>
<accession>A0A1G7TUP5</accession>
<sequence>MTAEPPSHLADVLAVRRLSPSLVRVELGGPGLRGFTSLGVPDEGCLLNFPVAGISEDPVDDVGRWYTVRAVDEAAGRLTVDLVVHPGGVGGEWAAVAEVGDRLRIVHQNSWFKRPEDARWQLLLGDVVGLPAFGRIIEETAGSLPTTAVIEIPDPADRQPLTGAEVTWIDTPELGTAGSTLATVVRALELPEGPGYVYVAGEAAATRAVRKHLRHERGLPARSYGVVGYWRVDGKEWNRRFRESGADLRALYAEVEKTASDAEAALDVYEERLDRIGLL</sequence>
<dbReference type="PANTHER" id="PTHR30157">
    <property type="entry name" value="FERRIC REDUCTASE, NADPH-DEPENDENT"/>
    <property type="match status" value="1"/>
</dbReference>
<dbReference type="Proteomes" id="UP000198967">
    <property type="component" value="Unassembled WGS sequence"/>
</dbReference>
<keyword evidence="3" id="KW-1185">Reference proteome</keyword>
<dbReference type="Pfam" id="PF04954">
    <property type="entry name" value="SIP"/>
    <property type="match status" value="1"/>
</dbReference>
<reference evidence="2 3" key="1">
    <citation type="submission" date="2016-10" db="EMBL/GenBank/DDBJ databases">
        <authorList>
            <person name="de Groot N.N."/>
        </authorList>
    </citation>
    <scope>NUCLEOTIDE SEQUENCE [LARGE SCALE GENOMIC DNA]</scope>
    <source>
        <strain evidence="2 3">CGMCC 4.3143</strain>
    </source>
</reference>
<proteinExistence type="predicted"/>
<dbReference type="InterPro" id="IPR013113">
    <property type="entry name" value="SIP_FAD-bd"/>
</dbReference>
<dbReference type="STRING" id="366584.SAMN05216377_111144"/>
<evidence type="ECO:0000313" key="3">
    <source>
        <dbReference type="Proteomes" id="UP000198967"/>
    </source>
</evidence>